<evidence type="ECO:0000256" key="1">
    <source>
        <dbReference type="SAM" id="MobiDB-lite"/>
    </source>
</evidence>
<feature type="transmembrane region" description="Helical" evidence="2">
    <location>
        <begin position="78"/>
        <end position="96"/>
    </location>
</feature>
<dbReference type="AlphaFoldDB" id="A0A7S4AIT8"/>
<feature type="transmembrane region" description="Helical" evidence="2">
    <location>
        <begin position="167"/>
        <end position="188"/>
    </location>
</feature>
<reference evidence="3" key="1">
    <citation type="submission" date="2021-01" db="EMBL/GenBank/DDBJ databases">
        <authorList>
            <person name="Corre E."/>
            <person name="Pelletier E."/>
            <person name="Niang G."/>
            <person name="Scheremetjew M."/>
            <person name="Finn R."/>
            <person name="Kale V."/>
            <person name="Holt S."/>
            <person name="Cochrane G."/>
            <person name="Meng A."/>
            <person name="Brown T."/>
            <person name="Cohen L."/>
        </authorList>
    </citation>
    <scope>NUCLEOTIDE SEQUENCE</scope>
    <source>
        <strain evidence="3">10249 10 AB</strain>
    </source>
</reference>
<accession>A0A7S4AIT8</accession>
<feature type="transmembrane region" description="Helical" evidence="2">
    <location>
        <begin position="237"/>
        <end position="254"/>
    </location>
</feature>
<dbReference type="EMBL" id="HBIX01013288">
    <property type="protein sequence ID" value="CAE0717072.1"/>
    <property type="molecule type" value="Transcribed_RNA"/>
</dbReference>
<proteinExistence type="predicted"/>
<gene>
    <name evidence="3" type="ORF">PAUS00366_LOCUS9824</name>
</gene>
<protein>
    <submittedName>
        <fullName evidence="3">Uncharacterized protein</fullName>
    </submittedName>
</protein>
<keyword evidence="2" id="KW-0812">Transmembrane</keyword>
<feature type="transmembrane region" description="Helical" evidence="2">
    <location>
        <begin position="108"/>
        <end position="125"/>
    </location>
</feature>
<feature type="region of interest" description="Disordered" evidence="1">
    <location>
        <begin position="1"/>
        <end position="23"/>
    </location>
</feature>
<feature type="transmembrane region" description="Helical" evidence="2">
    <location>
        <begin position="137"/>
        <end position="161"/>
    </location>
</feature>
<evidence type="ECO:0000313" key="3">
    <source>
        <dbReference type="EMBL" id="CAE0717072.1"/>
    </source>
</evidence>
<evidence type="ECO:0000256" key="2">
    <source>
        <dbReference type="SAM" id="Phobius"/>
    </source>
</evidence>
<name>A0A7S4AIT8_9STRA</name>
<sequence>MAFGKGKAKIVEQPPSSSSTMGGDADDPTAWILNNEFANFVLMNTNEIKYMCMLGYTFMHGCKVFKKFKPDTPASYKLVNLALACTGGGILVPIFLNKIPVTLSIDAYPIAIVASYLIHTYIPSLREVLELSVIFKAMVIVFYESIRCYVVTLFTGVAAATIPASQFSIPVFGPIICGTIGGCGGAFLPMDKGLSPIQDGLAPPMFSAFVAATFYHFVTQYCADDVVECHKKAKVAVAFWFISYAFYKNGILALPSRRAPVGRPNDAAVKVEKTD</sequence>
<keyword evidence="2" id="KW-0472">Membrane</keyword>
<feature type="transmembrane region" description="Helical" evidence="2">
    <location>
        <begin position="200"/>
        <end position="217"/>
    </location>
</feature>
<organism evidence="3">
    <name type="scientific">Pseudo-nitzschia australis</name>
    <dbReference type="NCBI Taxonomy" id="44445"/>
    <lineage>
        <taxon>Eukaryota</taxon>
        <taxon>Sar</taxon>
        <taxon>Stramenopiles</taxon>
        <taxon>Ochrophyta</taxon>
        <taxon>Bacillariophyta</taxon>
        <taxon>Bacillariophyceae</taxon>
        <taxon>Bacillariophycidae</taxon>
        <taxon>Bacillariales</taxon>
        <taxon>Bacillariaceae</taxon>
        <taxon>Pseudo-nitzschia</taxon>
    </lineage>
</organism>
<keyword evidence="2" id="KW-1133">Transmembrane helix</keyword>